<dbReference type="Gene3D" id="2.130.10.10">
    <property type="entry name" value="YVTN repeat-like/Quinoprotein amine dehydrogenase"/>
    <property type="match status" value="3"/>
</dbReference>
<keyword evidence="1 3" id="KW-0853">WD repeat</keyword>
<name>A0A7Z2S707_9SPHN</name>
<feature type="repeat" description="WD" evidence="3">
    <location>
        <begin position="55"/>
        <end position="87"/>
    </location>
</feature>
<dbReference type="RefSeq" id="WP_160591528.1">
    <property type="nucleotide sequence ID" value="NZ_CP047895.1"/>
</dbReference>
<keyword evidence="2" id="KW-0677">Repeat</keyword>
<dbReference type="SUPFAM" id="SSF50998">
    <property type="entry name" value="Quinoprotein alcohol dehydrogenase-like"/>
    <property type="match status" value="1"/>
</dbReference>
<reference evidence="4 5" key="1">
    <citation type="submission" date="2020-01" db="EMBL/GenBank/DDBJ databases">
        <title>Sphingomonas sp. C33 whole genome sequece.</title>
        <authorList>
            <person name="Park C."/>
        </authorList>
    </citation>
    <scope>NUCLEOTIDE SEQUENCE [LARGE SCALE GENOMIC DNA]</scope>
    <source>
        <strain evidence="4 5">C33</strain>
    </source>
</reference>
<gene>
    <name evidence="4" type="ORF">GVO57_02380</name>
</gene>
<evidence type="ECO:0000313" key="4">
    <source>
        <dbReference type="EMBL" id="QHL89881.1"/>
    </source>
</evidence>
<evidence type="ECO:0000313" key="5">
    <source>
        <dbReference type="Proteomes" id="UP000464468"/>
    </source>
</evidence>
<evidence type="ECO:0000256" key="2">
    <source>
        <dbReference type="ARBA" id="ARBA00022737"/>
    </source>
</evidence>
<feature type="repeat" description="WD" evidence="3">
    <location>
        <begin position="138"/>
        <end position="179"/>
    </location>
</feature>
<dbReference type="InterPro" id="IPR015943">
    <property type="entry name" value="WD40/YVTN_repeat-like_dom_sf"/>
</dbReference>
<dbReference type="PROSITE" id="PS50082">
    <property type="entry name" value="WD_REPEATS_2"/>
    <property type="match status" value="6"/>
</dbReference>
<dbReference type="Pfam" id="PF00400">
    <property type="entry name" value="WD40"/>
    <property type="match status" value="7"/>
</dbReference>
<evidence type="ECO:0000256" key="3">
    <source>
        <dbReference type="PROSITE-ProRule" id="PRU00221"/>
    </source>
</evidence>
<organism evidence="4 5">
    <name type="scientific">Sphingomonas changnyeongensis</name>
    <dbReference type="NCBI Taxonomy" id="2698679"/>
    <lineage>
        <taxon>Bacteria</taxon>
        <taxon>Pseudomonadati</taxon>
        <taxon>Pseudomonadota</taxon>
        <taxon>Alphaproteobacteria</taxon>
        <taxon>Sphingomonadales</taxon>
        <taxon>Sphingomonadaceae</taxon>
        <taxon>Sphingomonas</taxon>
    </lineage>
</organism>
<accession>A0A7Z2S707</accession>
<dbReference type="SUPFAM" id="SSF50978">
    <property type="entry name" value="WD40 repeat-like"/>
    <property type="match status" value="1"/>
</dbReference>
<sequence>MPVIDLAQPVSAAAAIAHRSPISGIDWDGGGHVATAGYDSRLILWDAERRAPLHVARHDHLVNQCRFSPDQRLIVSASSDHLARIWSAGDLAPVAVLAGHRDDVEMASWSRCGRFVATASRDRMIRLFDRTGALLRTLQGHEVDVLSVEWLAGGTELASSSDDGTIRRWRADSGAEIACHRPGVETDTIAIAPDGRIFAGNDAGEILVIGPGGAERVPAHAAGIKRLALDPTGRRLASASYDRTVRLWTVGGDGRLCPEQTTEAPPVVWLRAACFAGPDRLVFGSFGSAYAEYDAAARRWRTDHIGDTPGLNACCLMDGAVFAIGDAGVVRRDGVPVRALGSLCNFLHPWGAMLVTGGQLGLVFDALTGRILHRHHAPLNCAASWGTGEDARLVIGTYTGEGLVFAPGPDGPVLLGTARLHDNAVKGLAAGGGQLFSVCATGAAAVHATADLAPLALIAGAHDKIANGVAALPDGRFASVSRDLTLRLWRDGVAEIVATPHDHSIKCLAVLPGARAIATGSYDGRIAIYDWGSGRWPVIRQISRFGVSSLVADHDAGVFIASCYGGRTYRVPPRI</sequence>
<evidence type="ECO:0008006" key="6">
    <source>
        <dbReference type="Google" id="ProtNLM"/>
    </source>
</evidence>
<dbReference type="PANTHER" id="PTHR19848">
    <property type="entry name" value="WD40 REPEAT PROTEIN"/>
    <property type="match status" value="1"/>
</dbReference>
<dbReference type="EMBL" id="CP047895">
    <property type="protein sequence ID" value="QHL89881.1"/>
    <property type="molecule type" value="Genomic_DNA"/>
</dbReference>
<dbReference type="Proteomes" id="UP000464468">
    <property type="component" value="Chromosome"/>
</dbReference>
<dbReference type="InterPro" id="IPR011047">
    <property type="entry name" value="Quinoprotein_ADH-like_sf"/>
</dbReference>
<feature type="repeat" description="WD" evidence="3">
    <location>
        <begin position="97"/>
        <end position="129"/>
    </location>
</feature>
<proteinExistence type="predicted"/>
<dbReference type="InterPro" id="IPR036322">
    <property type="entry name" value="WD40_repeat_dom_sf"/>
</dbReference>
<dbReference type="SMART" id="SM00320">
    <property type="entry name" value="WD40"/>
    <property type="match status" value="7"/>
</dbReference>
<dbReference type="CDD" id="cd00200">
    <property type="entry name" value="WD40"/>
    <property type="match status" value="1"/>
</dbReference>
<dbReference type="AlphaFoldDB" id="A0A7Z2S707"/>
<protein>
    <recommendedName>
        <fullName evidence="6">WD40 repeat domain-containing protein</fullName>
    </recommendedName>
</protein>
<feature type="repeat" description="WD" evidence="3">
    <location>
        <begin position="498"/>
        <end position="530"/>
    </location>
</feature>
<dbReference type="KEGG" id="schy:GVO57_02380"/>
<dbReference type="PANTHER" id="PTHR19848:SF8">
    <property type="entry name" value="F-BOX AND WD REPEAT DOMAIN CONTAINING 7"/>
    <property type="match status" value="1"/>
</dbReference>
<keyword evidence="5" id="KW-1185">Reference proteome</keyword>
<feature type="repeat" description="WD" evidence="3">
    <location>
        <begin position="15"/>
        <end position="55"/>
    </location>
</feature>
<evidence type="ECO:0000256" key="1">
    <source>
        <dbReference type="ARBA" id="ARBA00022574"/>
    </source>
</evidence>
<dbReference type="PROSITE" id="PS50294">
    <property type="entry name" value="WD_REPEATS_REGION"/>
    <property type="match status" value="4"/>
</dbReference>
<feature type="repeat" description="WD" evidence="3">
    <location>
        <begin position="217"/>
        <end position="250"/>
    </location>
</feature>
<dbReference type="InterPro" id="IPR001680">
    <property type="entry name" value="WD40_rpt"/>
</dbReference>